<keyword evidence="1" id="KW-0677">Repeat</keyword>
<feature type="domain" description="SLH" evidence="2">
    <location>
        <begin position="897"/>
        <end position="955"/>
    </location>
</feature>
<evidence type="ECO:0000313" key="3">
    <source>
        <dbReference type="EMBL" id="QHI71018.1"/>
    </source>
</evidence>
<dbReference type="Pfam" id="PF13620">
    <property type="entry name" value="CarboxypepD_reg"/>
    <property type="match status" value="1"/>
</dbReference>
<dbReference type="SUPFAM" id="SSF49478">
    <property type="entry name" value="Cna protein B-type domain"/>
    <property type="match status" value="1"/>
</dbReference>
<evidence type="ECO:0000256" key="1">
    <source>
        <dbReference type="ARBA" id="ARBA00022737"/>
    </source>
</evidence>
<dbReference type="Proteomes" id="UP000463883">
    <property type="component" value="Chromosome"/>
</dbReference>
<feature type="domain" description="SLH" evidence="2">
    <location>
        <begin position="770"/>
        <end position="831"/>
    </location>
</feature>
<proteinExistence type="predicted"/>
<name>A0A6P1MG71_9FIRM</name>
<feature type="domain" description="SLH" evidence="2">
    <location>
        <begin position="832"/>
        <end position="895"/>
    </location>
</feature>
<protein>
    <recommendedName>
        <fullName evidence="2">SLH domain-containing protein</fullName>
    </recommendedName>
</protein>
<gene>
    <name evidence="3" type="ORF">Ami3637_00235</name>
</gene>
<keyword evidence="4" id="KW-1185">Reference proteome</keyword>
<dbReference type="RefSeq" id="WP_162360796.1">
    <property type="nucleotide sequence ID" value="NZ_CP047591.1"/>
</dbReference>
<evidence type="ECO:0000313" key="4">
    <source>
        <dbReference type="Proteomes" id="UP000463883"/>
    </source>
</evidence>
<dbReference type="AlphaFoldDB" id="A0A6P1MG71"/>
<evidence type="ECO:0000259" key="2">
    <source>
        <dbReference type="PROSITE" id="PS51272"/>
    </source>
</evidence>
<sequence>MNAVAAAKTAIKDSTVTVAFGADQTAKTAAVKSYVEGLLTGDATGVTATVTFNSETGKYDVAIQKGTVKDSTTITMTITEDADPDIATVNNAKNAAESATYADMNQTDATSEDIIKDTLKSTATTAINDNGVTVTINKESYTEPVAGTSADPTGTNGSYEFTVTVSKGSQTQKTEKKTITIKATAFTGVSDVNAVAAAKTAIKDSTVTVAFGADQTAKTAAVKSYVEGLLTGDATGVTATVTFNSETGKYDVVISKGSIEDSTTITMIITEDADPDIATVNNAQNAADNATYVDMTQVGAIDEAGIQDALKAIAESAVNNNTVNVTVNKESYIVPIAGTSVDPAGTNGSYVFKITVSKGLQTLFTSQKTITIAATPYAEIPIYKIIGIVQDGNSSNVQDATVKLMHGQNQVGLSVQTDVDGKFTIENVINGTYNLVVSKNGITVTTLVVVNNTNNTLESAIILPSGKTNSVVEVKPSTPPIVVGGLDTQFQVTATEPDKGVTSTDNDVVTNGGSVEIKLIAEKKDNTATNATDISATATSDGKTVGIFVDLSVLKTVKDSSGDEISSQSAILKELPSLIEVLIPLPTSLQGRANYVVYRYHGTEVNTITTEANPAGEKIELINNGTTIKLTVKKFSTYGIAYTTPSTPTNNTGGGSGGGSSSSVVASTITKETSEGGKITISEDKKTATLIPDDDYVIANVVVDGKSIGATEKYTFSDSKTHKIKAVFVKKSALAYYNQENQKVYIGFSAIVGNLYKYVAPAGVTVEFKENPKTFTDNTIAWAKPSIDFVTEREIFIGKTQDQFGPNEGMTRAMFVTAIGRLYERSYGSILSKSNFSDVNPNEYYAKYVAWANNNGIIKGIGENQFAPTKKVTREQMAVMMFNFAKFLKKADVTDSSLVYADSASISSWAMDGTKYCQETNVITGREGDRFIPQGNATRAEVAAVIERFVKNIMK</sequence>
<dbReference type="PROSITE" id="PS51272">
    <property type="entry name" value="SLH"/>
    <property type="match status" value="3"/>
</dbReference>
<dbReference type="KEGG" id="amic:Ami3637_00235"/>
<dbReference type="EMBL" id="CP047591">
    <property type="protein sequence ID" value="QHI71018.1"/>
    <property type="molecule type" value="Genomic_DNA"/>
</dbReference>
<dbReference type="Pfam" id="PF00395">
    <property type="entry name" value="SLH"/>
    <property type="match status" value="3"/>
</dbReference>
<organism evidence="3 4">
    <name type="scientific">Aminipila terrae</name>
    <dbReference type="NCBI Taxonomy" id="2697030"/>
    <lineage>
        <taxon>Bacteria</taxon>
        <taxon>Bacillati</taxon>
        <taxon>Bacillota</taxon>
        <taxon>Clostridia</taxon>
        <taxon>Peptostreptococcales</taxon>
        <taxon>Anaerovoracaceae</taxon>
        <taxon>Aminipila</taxon>
    </lineage>
</organism>
<reference evidence="3 4" key="1">
    <citation type="submission" date="2020-01" db="EMBL/GenBank/DDBJ databases">
        <title>Genomic analysis of Aminipila sp. CBA3637.</title>
        <authorList>
            <person name="Kim Y.B."/>
            <person name="Roh S.W."/>
        </authorList>
    </citation>
    <scope>NUCLEOTIDE SEQUENCE [LARGE SCALE GENOMIC DNA]</scope>
    <source>
        <strain evidence="3 4">CBA3637</strain>
    </source>
</reference>
<accession>A0A6P1MG71</accession>
<dbReference type="Gene3D" id="2.60.40.1120">
    <property type="entry name" value="Carboxypeptidase-like, regulatory domain"/>
    <property type="match status" value="1"/>
</dbReference>
<dbReference type="InterPro" id="IPR001119">
    <property type="entry name" value="SLH_dom"/>
</dbReference>